<reference evidence="2" key="1">
    <citation type="journal article" date="2012" name="J. Bacteriol.">
        <title>Genome Sequence of Micromonospora lupini Lupac 08, Isolated from Root Nodules of Lupinus angustifolius.</title>
        <authorList>
            <person name="Alonso-Vega P."/>
            <person name="Normand P."/>
            <person name="Bacigalupe R."/>
            <person name="Pujic P."/>
            <person name="Lajus A."/>
            <person name="Vallenet D."/>
            <person name="Carro L."/>
            <person name="Coll P."/>
            <person name="Trujillo M.E."/>
        </authorList>
    </citation>
    <scope>NUCLEOTIDE SEQUENCE [LARGE SCALE GENOMIC DNA]</scope>
    <source>
        <strain evidence="2">Lupac 08</strain>
    </source>
</reference>
<organism evidence="1 2">
    <name type="scientific">Micromonospora lupini str. Lupac 08</name>
    <dbReference type="NCBI Taxonomy" id="1150864"/>
    <lineage>
        <taxon>Bacteria</taxon>
        <taxon>Bacillati</taxon>
        <taxon>Actinomycetota</taxon>
        <taxon>Actinomycetes</taxon>
        <taxon>Micromonosporales</taxon>
        <taxon>Micromonosporaceae</taxon>
        <taxon>Micromonospora</taxon>
    </lineage>
</organism>
<proteinExistence type="predicted"/>
<sequence>MARGFTPDLLWVPGSLITIERVGAASHPAIGYRTGRDDSTGRDSPCQAVSTCVNVVRRDNFCAYCR</sequence>
<dbReference type="Proteomes" id="UP000003448">
    <property type="component" value="Unassembled WGS sequence"/>
</dbReference>
<gene>
    <name evidence="1" type="ORF">MILUP08_42195</name>
</gene>
<keyword evidence="2" id="KW-1185">Reference proteome</keyword>
<evidence type="ECO:0000313" key="2">
    <source>
        <dbReference type="Proteomes" id="UP000003448"/>
    </source>
</evidence>
<accession>I0L0C8</accession>
<name>I0L0C8_9ACTN</name>
<protein>
    <submittedName>
        <fullName evidence="1">Uncharacterized protein</fullName>
    </submittedName>
</protein>
<dbReference type="AlphaFoldDB" id="I0L0C8"/>
<evidence type="ECO:0000313" key="1">
    <source>
        <dbReference type="EMBL" id="CCH17275.1"/>
    </source>
</evidence>
<dbReference type="EMBL" id="CAIE01000017">
    <property type="protein sequence ID" value="CCH17275.1"/>
    <property type="molecule type" value="Genomic_DNA"/>
</dbReference>
<comment type="caution">
    <text evidence="1">The sequence shown here is derived from an EMBL/GenBank/DDBJ whole genome shotgun (WGS) entry which is preliminary data.</text>
</comment>